<evidence type="ECO:0000256" key="1">
    <source>
        <dbReference type="SAM" id="Coils"/>
    </source>
</evidence>
<feature type="region of interest" description="Disordered" evidence="2">
    <location>
        <begin position="729"/>
        <end position="798"/>
    </location>
</feature>
<comment type="caution">
    <text evidence="3">The sequence shown here is derived from an EMBL/GenBank/DDBJ whole genome shotgun (WGS) entry which is preliminary data.</text>
</comment>
<name>A0A8H6Y8V3_9AGAR</name>
<feature type="region of interest" description="Disordered" evidence="2">
    <location>
        <begin position="564"/>
        <end position="597"/>
    </location>
</feature>
<feature type="compositionally biased region" description="Pro residues" evidence="2">
    <location>
        <begin position="744"/>
        <end position="757"/>
    </location>
</feature>
<feature type="compositionally biased region" description="Low complexity" evidence="2">
    <location>
        <begin position="508"/>
        <end position="521"/>
    </location>
</feature>
<feature type="region of interest" description="Disordered" evidence="2">
    <location>
        <begin position="487"/>
        <end position="535"/>
    </location>
</feature>
<keyword evidence="1" id="KW-0175">Coiled coil</keyword>
<feature type="region of interest" description="Disordered" evidence="2">
    <location>
        <begin position="827"/>
        <end position="846"/>
    </location>
</feature>
<feature type="compositionally biased region" description="Acidic residues" evidence="2">
    <location>
        <begin position="221"/>
        <end position="234"/>
    </location>
</feature>
<feature type="compositionally biased region" description="Pro residues" evidence="2">
    <location>
        <begin position="574"/>
        <end position="585"/>
    </location>
</feature>
<feature type="region of interest" description="Disordered" evidence="2">
    <location>
        <begin position="212"/>
        <end position="273"/>
    </location>
</feature>
<gene>
    <name evidence="3" type="ORF">MVEN_01082300</name>
</gene>
<accession>A0A8H6Y8V3</accession>
<organism evidence="3 4">
    <name type="scientific">Mycena venus</name>
    <dbReference type="NCBI Taxonomy" id="2733690"/>
    <lineage>
        <taxon>Eukaryota</taxon>
        <taxon>Fungi</taxon>
        <taxon>Dikarya</taxon>
        <taxon>Basidiomycota</taxon>
        <taxon>Agaricomycotina</taxon>
        <taxon>Agaricomycetes</taxon>
        <taxon>Agaricomycetidae</taxon>
        <taxon>Agaricales</taxon>
        <taxon>Marasmiineae</taxon>
        <taxon>Mycenaceae</taxon>
        <taxon>Mycena</taxon>
    </lineage>
</organism>
<evidence type="ECO:0000256" key="2">
    <source>
        <dbReference type="SAM" id="MobiDB-lite"/>
    </source>
</evidence>
<evidence type="ECO:0000313" key="4">
    <source>
        <dbReference type="Proteomes" id="UP000620124"/>
    </source>
</evidence>
<feature type="region of interest" description="Disordered" evidence="2">
    <location>
        <begin position="428"/>
        <end position="447"/>
    </location>
</feature>
<dbReference type="AlphaFoldDB" id="A0A8H6Y8V3"/>
<feature type="coiled-coil region" evidence="1">
    <location>
        <begin position="113"/>
        <end position="147"/>
    </location>
</feature>
<feature type="compositionally biased region" description="Basic and acidic residues" evidence="2">
    <location>
        <begin position="487"/>
        <end position="503"/>
    </location>
</feature>
<feature type="compositionally biased region" description="Low complexity" evidence="2">
    <location>
        <begin position="729"/>
        <end position="743"/>
    </location>
</feature>
<feature type="compositionally biased region" description="Polar residues" evidence="2">
    <location>
        <begin position="22"/>
        <end position="32"/>
    </location>
</feature>
<dbReference type="Proteomes" id="UP000620124">
    <property type="component" value="Unassembled WGS sequence"/>
</dbReference>
<feature type="compositionally biased region" description="Low complexity" evidence="2">
    <location>
        <begin position="564"/>
        <end position="573"/>
    </location>
</feature>
<dbReference type="EMBL" id="JACAZI010000008">
    <property type="protein sequence ID" value="KAF7353959.1"/>
    <property type="molecule type" value="Genomic_DNA"/>
</dbReference>
<feature type="region of interest" description="Disordered" evidence="2">
    <location>
        <begin position="10"/>
        <end position="80"/>
    </location>
</feature>
<evidence type="ECO:0000313" key="3">
    <source>
        <dbReference type="EMBL" id="KAF7353959.1"/>
    </source>
</evidence>
<protein>
    <submittedName>
        <fullName evidence="3">Uncharacterized protein</fullName>
    </submittedName>
</protein>
<reference evidence="3" key="1">
    <citation type="submission" date="2020-05" db="EMBL/GenBank/DDBJ databases">
        <title>Mycena genomes resolve the evolution of fungal bioluminescence.</title>
        <authorList>
            <person name="Tsai I.J."/>
        </authorList>
    </citation>
    <scope>NUCLEOTIDE SEQUENCE</scope>
    <source>
        <strain evidence="3">CCC161011</strain>
    </source>
</reference>
<feature type="compositionally biased region" description="Low complexity" evidence="2">
    <location>
        <begin position="241"/>
        <end position="256"/>
    </location>
</feature>
<proteinExistence type="predicted"/>
<dbReference type="OrthoDB" id="3268221at2759"/>
<keyword evidence="4" id="KW-1185">Reference proteome</keyword>
<sequence length="846" mass="90161">MYPTVYLNRLSGRECPPPGGAEQTSLSPNSGQEFPFPHFPPPNSSSLNNENFTTAYLKHRDGGETHNHKRSRSQSRSASSISNLLLVATERLGQETNRANTLDARCTEVLGHLRTIVEDRDQLRRTLAKVQEELGLYKLQLDVAQNEIFRAQKIVDDVDKARVEAEEQAAKDRTLARQLASERAVWVAREEGRTEGFKEGLRQGRRWAYEAARKRSRTDEYTDDAYEEVDEDPEPREPSPRRSSSSSRRHWSSPSRQISSLDPARRSVVRVDTPNARYIPTGYDERTIGAAPPTSASYLGAVPPTSASYLGAVSPASASSILTAASSASSVRTAASSASSICAAAGSAPSANATATSPPTVVAVPRAFPLTEILADAPARAPSPTMSNRSLALPPDDGFIPTVGADSVISLPPPHTLSRPVSTVYTPATERGGIDIPHSARGRARTMSNVSAVSTRLSQFDILSPPRASEAPVSRSYEVAREWRVANADPPERRRGSTDESHSSENFSTRSSAPRSQASRRAGPRRPREIVMPMPLSTTMHAEGMGMASTRPHTADVVATQRDALAGPSSAPAAAPPPLPQPQPQPQDYLDDPTNPRSRSAFAWIKSRFNRSMSSTSVPNIQIEPPSNPASNPSTDYTVNNILLTPEDAGTTTLPQQFVPELATALAGVQLAPFLRPDAGIVPGVGTAQGSSIGAGSGNLIVLPDNELPRGFIPLSPILPDLHTVPPVSASADPASASANARPAPIPSPSPNPPPAYTPRDIYAARELPHPHPYPRPASAAGTKRPATATGLRTRSPPATHFEFEIEGLGMAGSSTVGRARGASVGSAMLASPAPLNRPISIFSET</sequence>